<comment type="similarity">
    <text evidence="2">Belongs to the binding-protein-dependent transport system permease family. FecCD subfamily.</text>
</comment>
<keyword evidence="6 8" id="KW-1133">Transmembrane helix</keyword>
<dbReference type="SUPFAM" id="SSF81345">
    <property type="entry name" value="ABC transporter involved in vitamin B12 uptake, BtuC"/>
    <property type="match status" value="1"/>
</dbReference>
<feature type="transmembrane region" description="Helical" evidence="8">
    <location>
        <begin position="72"/>
        <end position="92"/>
    </location>
</feature>
<comment type="caution">
    <text evidence="9">The sequence shown here is derived from an EMBL/GenBank/DDBJ whole genome shotgun (WGS) entry which is preliminary data.</text>
</comment>
<feature type="transmembrane region" description="Helical" evidence="8">
    <location>
        <begin position="287"/>
        <end position="305"/>
    </location>
</feature>
<evidence type="ECO:0000256" key="5">
    <source>
        <dbReference type="ARBA" id="ARBA00022692"/>
    </source>
</evidence>
<reference evidence="10" key="1">
    <citation type="journal article" date="2019" name="Int. J. Syst. Evol. Microbiol.">
        <title>The Global Catalogue of Microorganisms (GCM) 10K type strain sequencing project: providing services to taxonomists for standard genome sequencing and annotation.</title>
        <authorList>
            <consortium name="The Broad Institute Genomics Platform"/>
            <consortium name="The Broad Institute Genome Sequencing Center for Infectious Disease"/>
            <person name="Wu L."/>
            <person name="Ma J."/>
        </authorList>
    </citation>
    <scope>NUCLEOTIDE SEQUENCE [LARGE SCALE GENOMIC DNA]</scope>
    <source>
        <strain evidence="10">CCUG 36916</strain>
    </source>
</reference>
<dbReference type="Gene3D" id="1.10.3470.10">
    <property type="entry name" value="ABC transporter involved in vitamin B12 uptake, BtuC"/>
    <property type="match status" value="1"/>
</dbReference>
<feature type="transmembrane region" description="Helical" evidence="8">
    <location>
        <begin position="159"/>
        <end position="182"/>
    </location>
</feature>
<keyword evidence="10" id="KW-1185">Reference proteome</keyword>
<dbReference type="EMBL" id="JBHSTT010000006">
    <property type="protein sequence ID" value="MFC6388145.1"/>
    <property type="molecule type" value="Genomic_DNA"/>
</dbReference>
<dbReference type="InterPro" id="IPR037294">
    <property type="entry name" value="ABC_BtuC-like"/>
</dbReference>
<feature type="transmembrane region" description="Helical" evidence="8">
    <location>
        <begin position="104"/>
        <end position="122"/>
    </location>
</feature>
<sequence>MEADRRAVRRQRQRRRRGWLGTGGAALACLAMASLAIGSRPVPPRIVLDALLAYDPGNDLHLVVREVRLPRMLTALLSGAGLGYAGALMQALTRNPLAEPGLLGINWGAATAVILAVALFGLTGVADTMVFAALGAGFAGMAVFLLGRAHETGVDPVRLLLAGAGISVTLGALTGIIILNASPTVFDDFRIWMAGSLERASFEAVVVLAVSLAAGIATSVASVDSLNAMALGKDLGQALGADPRRTWLVSCLAVMVLTGAATAATGPIGFVGLIAPHLARAVAGPDHRWILPFSGLFAAILLLAADSAGRVIVAPSEIPAGIVTALLGGPFFIVTVRRFRMSRR</sequence>
<dbReference type="Pfam" id="PF01032">
    <property type="entry name" value="FecCD"/>
    <property type="match status" value="1"/>
</dbReference>
<dbReference type="PANTHER" id="PTHR30472">
    <property type="entry name" value="FERRIC ENTEROBACTIN TRANSPORT SYSTEM PERMEASE PROTEIN"/>
    <property type="match status" value="1"/>
</dbReference>
<keyword evidence="4" id="KW-1003">Cell membrane</keyword>
<dbReference type="InterPro" id="IPR000522">
    <property type="entry name" value="ABC_transptr_permease_BtuC"/>
</dbReference>
<protein>
    <submittedName>
        <fullName evidence="9">FecCD family ABC transporter permease</fullName>
    </submittedName>
</protein>
<dbReference type="PANTHER" id="PTHR30472:SF1">
    <property type="entry name" value="FE(3+) DICITRATE TRANSPORT SYSTEM PERMEASE PROTEIN FECC-RELATED"/>
    <property type="match status" value="1"/>
</dbReference>
<feature type="transmembrane region" description="Helical" evidence="8">
    <location>
        <begin position="128"/>
        <end position="147"/>
    </location>
</feature>
<evidence type="ECO:0000256" key="7">
    <source>
        <dbReference type="ARBA" id="ARBA00023136"/>
    </source>
</evidence>
<comment type="subcellular location">
    <subcellularLocation>
        <location evidence="1">Cell membrane</location>
        <topology evidence="1">Multi-pass membrane protein</topology>
    </subcellularLocation>
</comment>
<dbReference type="RefSeq" id="WP_192280674.1">
    <property type="nucleotide sequence ID" value="NZ_JBHSTT010000006.1"/>
</dbReference>
<evidence type="ECO:0000256" key="3">
    <source>
        <dbReference type="ARBA" id="ARBA00022448"/>
    </source>
</evidence>
<feature type="transmembrane region" description="Helical" evidence="8">
    <location>
        <begin position="247"/>
        <end position="275"/>
    </location>
</feature>
<evidence type="ECO:0000313" key="9">
    <source>
        <dbReference type="EMBL" id="MFC6388145.1"/>
    </source>
</evidence>
<feature type="transmembrane region" description="Helical" evidence="8">
    <location>
        <begin position="202"/>
        <end position="226"/>
    </location>
</feature>
<accession>A0ABW1WM87</accession>
<evidence type="ECO:0000313" key="10">
    <source>
        <dbReference type="Proteomes" id="UP001596237"/>
    </source>
</evidence>
<organism evidence="9 10">
    <name type="scientific">Methylorubrum zatmanii</name>
    <dbReference type="NCBI Taxonomy" id="29429"/>
    <lineage>
        <taxon>Bacteria</taxon>
        <taxon>Pseudomonadati</taxon>
        <taxon>Pseudomonadota</taxon>
        <taxon>Alphaproteobacteria</taxon>
        <taxon>Hyphomicrobiales</taxon>
        <taxon>Methylobacteriaceae</taxon>
        <taxon>Methylorubrum</taxon>
    </lineage>
</organism>
<feature type="transmembrane region" description="Helical" evidence="8">
    <location>
        <begin position="317"/>
        <end position="336"/>
    </location>
</feature>
<gene>
    <name evidence="9" type="ORF">ACFQDP_02060</name>
</gene>
<keyword evidence="5 8" id="KW-0812">Transmembrane</keyword>
<keyword evidence="3" id="KW-0813">Transport</keyword>
<keyword evidence="7 8" id="KW-0472">Membrane</keyword>
<dbReference type="PROSITE" id="PS51257">
    <property type="entry name" value="PROKAR_LIPOPROTEIN"/>
    <property type="match status" value="1"/>
</dbReference>
<evidence type="ECO:0000256" key="1">
    <source>
        <dbReference type="ARBA" id="ARBA00004651"/>
    </source>
</evidence>
<proteinExistence type="inferred from homology"/>
<name>A0ABW1WM87_9HYPH</name>
<evidence type="ECO:0000256" key="2">
    <source>
        <dbReference type="ARBA" id="ARBA00007935"/>
    </source>
</evidence>
<evidence type="ECO:0000256" key="8">
    <source>
        <dbReference type="SAM" id="Phobius"/>
    </source>
</evidence>
<dbReference type="Proteomes" id="UP001596237">
    <property type="component" value="Unassembled WGS sequence"/>
</dbReference>
<evidence type="ECO:0000256" key="6">
    <source>
        <dbReference type="ARBA" id="ARBA00022989"/>
    </source>
</evidence>
<evidence type="ECO:0000256" key="4">
    <source>
        <dbReference type="ARBA" id="ARBA00022475"/>
    </source>
</evidence>
<dbReference type="CDD" id="cd06550">
    <property type="entry name" value="TM_ABC_iron-siderophores_like"/>
    <property type="match status" value="1"/>
</dbReference>